<evidence type="ECO:0000256" key="3">
    <source>
        <dbReference type="ARBA" id="ARBA00022827"/>
    </source>
</evidence>
<dbReference type="InterPro" id="IPR036188">
    <property type="entry name" value="FAD/NAD-bd_sf"/>
</dbReference>
<dbReference type="InterPro" id="IPR051209">
    <property type="entry name" value="FAD-bind_Monooxygenase_sf"/>
</dbReference>
<keyword evidence="2" id="KW-0285">Flavoprotein</keyword>
<name>A0A375YTU7_MYCSH</name>
<dbReference type="Pfam" id="PF00743">
    <property type="entry name" value="FMO-like"/>
    <property type="match status" value="1"/>
</dbReference>
<organism evidence="5 6">
    <name type="scientific">Mycobacterium shimoidei</name>
    <dbReference type="NCBI Taxonomy" id="29313"/>
    <lineage>
        <taxon>Bacteria</taxon>
        <taxon>Bacillati</taxon>
        <taxon>Actinomycetota</taxon>
        <taxon>Actinomycetes</taxon>
        <taxon>Mycobacteriales</taxon>
        <taxon>Mycobacteriaceae</taxon>
        <taxon>Mycobacterium</taxon>
    </lineage>
</organism>
<proteinExistence type="inferred from homology"/>
<dbReference type="GO" id="GO:0050661">
    <property type="term" value="F:NADP binding"/>
    <property type="evidence" value="ECO:0007669"/>
    <property type="project" value="InterPro"/>
</dbReference>
<sequence length="637" mass="70717">MTQTVADRRRPIDRARLVAAARAGNMPTLIMVLYQLTGDERWLRPPYAPSRNYGLDPNDTGGLPEEVREEIAEAVADAVTAWAQGAPAKIDCPSPQQAARMLSVAMGEDVPLEYGQLAAAELGAQQPQPQPNPPADARPSVIIVGAGVSGLALAIALQQAGIAHVIVERNQDVGGTWLRNAYPGCGVDIPSYLYSFSFFPRTWSAHFGKRDELVEYLRDVADHFGLRKNIRFGTEALGADYDERAHRWTVRVRDPDGDEQQIVGDVLVTAVGLFGLQAVDIAGQDKFGGTVVHSASWPADLDVRDRRVAVVGSGASAMQIVPAIVDKVAALTVFQRSPGWVAPAENYFEPMHSDAKWLFDHLPYYRQWYRLRLAWTWNDRVHPSLQVDPDWKHPERSVNAVNDAHRAYFTHYIRSELDGRPDLQEALIPAYPPYGKRILLDNGWYRALTRPHVALVNEPVACFTETGLRAASGAEYDADIAVLCTGFAVRRFLAPMQIRGRDAQELHARWGDDDATAYLGITVPGFPNLFLMYGPNVNPGGGSYMFVAECQAHYIADAVRQMRDLGVEALECRSDVHDEYVRRVDAAHNAMVWTHPGMTNYFRNAAGRVVTNSPWRIVDYWGMTRHADLADFHTEPA</sequence>
<dbReference type="InterPro" id="IPR020946">
    <property type="entry name" value="Flavin_mOase-like"/>
</dbReference>
<evidence type="ECO:0000313" key="5">
    <source>
        <dbReference type="EMBL" id="SRX92267.1"/>
    </source>
</evidence>
<keyword evidence="6" id="KW-1185">Reference proteome</keyword>
<evidence type="ECO:0000256" key="1">
    <source>
        <dbReference type="ARBA" id="ARBA00010139"/>
    </source>
</evidence>
<keyword evidence="3" id="KW-0274">FAD</keyword>
<dbReference type="SUPFAM" id="SSF51905">
    <property type="entry name" value="FAD/NAD(P)-binding domain"/>
    <property type="match status" value="2"/>
</dbReference>
<dbReference type="EMBL" id="UEGW01000001">
    <property type="protein sequence ID" value="SRX92267.1"/>
    <property type="molecule type" value="Genomic_DNA"/>
</dbReference>
<dbReference type="Proteomes" id="UP000252015">
    <property type="component" value="Unassembled WGS sequence"/>
</dbReference>
<protein>
    <submittedName>
        <fullName evidence="5">Putative flavoprotein involved in K+ transport [Gordonia sp. KTR9]</fullName>
    </submittedName>
</protein>
<dbReference type="RefSeq" id="WP_113962973.1">
    <property type="nucleotide sequence ID" value="NZ_UEGW01000001.1"/>
</dbReference>
<dbReference type="Gene3D" id="3.50.50.60">
    <property type="entry name" value="FAD/NAD(P)-binding domain"/>
    <property type="match status" value="2"/>
</dbReference>
<dbReference type="PANTHER" id="PTHR42877:SF4">
    <property type="entry name" value="FAD_NAD(P)-BINDING DOMAIN-CONTAINING PROTEIN-RELATED"/>
    <property type="match status" value="1"/>
</dbReference>
<dbReference type="STRING" id="29313.BHQ16_18505"/>
<comment type="similarity">
    <text evidence="1">Belongs to the FAD-binding monooxygenase family.</text>
</comment>
<dbReference type="AlphaFoldDB" id="A0A375YTU7"/>
<evidence type="ECO:0000256" key="4">
    <source>
        <dbReference type="ARBA" id="ARBA00023002"/>
    </source>
</evidence>
<accession>A0A375YTU7</accession>
<evidence type="ECO:0000256" key="2">
    <source>
        <dbReference type="ARBA" id="ARBA00022630"/>
    </source>
</evidence>
<gene>
    <name evidence="5" type="ORF">MSP7336_00492</name>
</gene>
<reference evidence="5 6" key="1">
    <citation type="submission" date="2018-05" db="EMBL/GenBank/DDBJ databases">
        <authorList>
            <consortium name="IHU Genomes"/>
        </authorList>
    </citation>
    <scope>NUCLEOTIDE SEQUENCE [LARGE SCALE GENOMIC DNA]</scope>
    <source>
        <strain evidence="5 6">P7336</strain>
    </source>
</reference>
<evidence type="ECO:0000313" key="6">
    <source>
        <dbReference type="Proteomes" id="UP000252015"/>
    </source>
</evidence>
<dbReference type="GO" id="GO:0004499">
    <property type="term" value="F:N,N-dimethylaniline monooxygenase activity"/>
    <property type="evidence" value="ECO:0007669"/>
    <property type="project" value="InterPro"/>
</dbReference>
<dbReference type="PANTHER" id="PTHR42877">
    <property type="entry name" value="L-ORNITHINE N(5)-MONOOXYGENASE-RELATED"/>
    <property type="match status" value="1"/>
</dbReference>
<keyword evidence="4" id="KW-0560">Oxidoreductase</keyword>
<dbReference type="GO" id="GO:0050660">
    <property type="term" value="F:flavin adenine dinucleotide binding"/>
    <property type="evidence" value="ECO:0007669"/>
    <property type="project" value="InterPro"/>
</dbReference>